<feature type="chain" id="PRO_5021309608" evidence="1">
    <location>
        <begin position="20"/>
        <end position="557"/>
    </location>
</feature>
<proteinExistence type="predicted"/>
<feature type="domain" description="GxGYxYP putative glycoside hydrolase third N-terminal" evidence="4">
    <location>
        <begin position="242"/>
        <end position="315"/>
    </location>
</feature>
<dbReference type="RefSeq" id="WP_141428448.1">
    <property type="nucleotide sequence ID" value="NZ_AP019736.1"/>
</dbReference>
<feature type="domain" description="GxGYxYP putative glycoside hydrolase second N-terminal" evidence="3">
    <location>
        <begin position="149"/>
        <end position="218"/>
    </location>
</feature>
<dbReference type="InterPro" id="IPR048309">
    <property type="entry name" value="GxGYxYP_N_3rd"/>
</dbReference>
<evidence type="ECO:0000259" key="3">
    <source>
        <dbReference type="Pfam" id="PF20957"/>
    </source>
</evidence>
<protein>
    <submittedName>
        <fullName evidence="5">Uncharacterized protein</fullName>
    </submittedName>
</protein>
<evidence type="ECO:0000313" key="5">
    <source>
        <dbReference type="EMBL" id="BBL06650.1"/>
    </source>
</evidence>
<evidence type="ECO:0000256" key="1">
    <source>
        <dbReference type="SAM" id="SignalP"/>
    </source>
</evidence>
<evidence type="ECO:0000259" key="4">
    <source>
        <dbReference type="Pfam" id="PF20958"/>
    </source>
</evidence>
<sequence>MKSSLTHCFGSLLCLLALAGCQGGDACCGGVRSTALDVDLTNRLYPKVKTPTRSLVVVDLQNDNIEGQVAAIGLQGIVNRDSEQKVYVMNSRCKDNHGGWKIGPTAMAQMGQFWLDRVLTDIPQETLTLDKTKTNPAFTAMVERYKDKIKGVVIYDPNLVQATIEAATTIAAQTDGLIVSPALYEQVKPYGFPVIQDLRGKFRSNIECVDWLVENYFDSACHDVAFTWSHMTLDFEESWGAANKDYVVANRLFTYFLDIQIPEECHYYENIVKRYPAGTQIMGWTDELKADKLFADYGYVMIPFISVENMTVMSSFPSVQGTPIEPKAYEADPNTTYVAMLVADGDNLLHTMIYEPYTIEESEHFGDVPLTWVINPGIVDLAPRVFTWYDKVLKEAGQEMAAMMGDGSPNTDRYSGFSFYCALTRHYLDQAGILTMKQMIDGESVAWNVQPYCVEGGYAGTDWRGIESHEYHMDGNTFHIGTTNSRPEYLDKALARTPEGEPYFLSVMIGTASEDAATYATEVKKYLESRNDGRKYVFVRTADLAATYRAYKGLPIK</sequence>
<accession>A0A4Y1X0G4</accession>
<evidence type="ECO:0000259" key="2">
    <source>
        <dbReference type="Pfam" id="PF14323"/>
    </source>
</evidence>
<dbReference type="OrthoDB" id="3799094at2"/>
<evidence type="ECO:0000313" key="6">
    <source>
        <dbReference type="Proteomes" id="UP000319374"/>
    </source>
</evidence>
<feature type="domain" description="GxGYxYP putative glycoside hydrolase C-terminal" evidence="2">
    <location>
        <begin position="334"/>
        <end position="451"/>
    </location>
</feature>
<dbReference type="PROSITE" id="PS51257">
    <property type="entry name" value="PROKAR_LIPOPROTEIN"/>
    <property type="match status" value="1"/>
</dbReference>
<dbReference type="PANTHER" id="PTHR37321:SF1">
    <property type="entry name" value="EXPORTED PROTEIN"/>
    <property type="match status" value="1"/>
</dbReference>
<feature type="signal peptide" evidence="1">
    <location>
        <begin position="1"/>
        <end position="19"/>
    </location>
</feature>
<dbReference type="Pfam" id="PF14323">
    <property type="entry name" value="GxGYxYP_C"/>
    <property type="match status" value="1"/>
</dbReference>
<dbReference type="Proteomes" id="UP000319374">
    <property type="component" value="Chromosome"/>
</dbReference>
<dbReference type="InterPro" id="IPR048310">
    <property type="entry name" value="GxGYxYP_N_2nd"/>
</dbReference>
<dbReference type="GeneID" id="98673265"/>
<organism evidence="5 6">
    <name type="scientific">Alistipes dispar</name>
    <dbReference type="NCBI Taxonomy" id="2585119"/>
    <lineage>
        <taxon>Bacteria</taxon>
        <taxon>Pseudomonadati</taxon>
        <taxon>Bacteroidota</taxon>
        <taxon>Bacteroidia</taxon>
        <taxon>Bacteroidales</taxon>
        <taxon>Rikenellaceae</taxon>
        <taxon>Alistipes</taxon>
    </lineage>
</organism>
<dbReference type="KEGG" id="ada:A5CPEGH6_12880"/>
<dbReference type="EMBL" id="AP019736">
    <property type="protein sequence ID" value="BBL06650.1"/>
    <property type="molecule type" value="Genomic_DNA"/>
</dbReference>
<dbReference type="InterPro" id="IPR038410">
    <property type="entry name" value="GxGYxYP_C_sf"/>
</dbReference>
<reference evidence="6" key="1">
    <citation type="submission" date="2019-06" db="EMBL/GenBank/DDBJ databases">
        <title>Alistipes onderdonkii subsp. vulgaris subsp. nov., Alistipes dispar sp. nov. and Alistipes communis sp. nov., isolated from human faeces, and creation of Alistipes onderdonkii subsp. onderdonkii subsp. nov.</title>
        <authorList>
            <person name="Sakamoto M."/>
            <person name="Ikeyama N."/>
            <person name="Ogata Y."/>
            <person name="Suda W."/>
            <person name="Iino T."/>
            <person name="Hattori M."/>
            <person name="Ohkuma M."/>
        </authorList>
    </citation>
    <scope>NUCLEOTIDE SEQUENCE [LARGE SCALE GENOMIC DNA]</scope>
    <source>
        <strain evidence="6">5CPEGH6</strain>
    </source>
</reference>
<keyword evidence="1" id="KW-0732">Signal</keyword>
<name>A0A4Y1X0G4_9BACT</name>
<keyword evidence="6" id="KW-1185">Reference proteome</keyword>
<gene>
    <name evidence="5" type="ORF">A5CPEGH6_12880</name>
</gene>
<dbReference type="PANTHER" id="PTHR37321">
    <property type="entry name" value="EXPORTED PROTEIN-RELATED"/>
    <property type="match status" value="1"/>
</dbReference>
<dbReference type="Pfam" id="PF20958">
    <property type="entry name" value="GxGYxYP_N_3rd"/>
    <property type="match status" value="1"/>
</dbReference>
<dbReference type="AlphaFoldDB" id="A0A4Y1X0G4"/>
<dbReference type="InterPro" id="IPR025832">
    <property type="entry name" value="GxGYxYP_C"/>
</dbReference>
<dbReference type="Gene3D" id="3.20.20.490">
    <property type="entry name" value="GxGYxYP glycoside hydrolase, C-terminal domain"/>
    <property type="match status" value="1"/>
</dbReference>
<dbReference type="Pfam" id="PF20957">
    <property type="entry name" value="GxGYxYP_N_2nd"/>
    <property type="match status" value="1"/>
</dbReference>